<accession>A0A5P0ZIY9</accession>
<dbReference type="RefSeq" id="WP_125704745.1">
    <property type="nucleotide sequence ID" value="NZ_JBHTOO010000002.1"/>
</dbReference>
<reference evidence="4 5" key="1">
    <citation type="journal article" date="2019" name="Syst. Appl. Microbiol.">
        <title>Polyphasic characterization of two novel Lactobacillus spp. isolated from blown salami packages: Description of Lactobacillus halodurans sp. nov. and Lactobacillus salsicarnum sp. nov.</title>
        <authorList>
            <person name="Schuster J.A."/>
            <person name="Klingl A."/>
            <person name="Vogel R.F."/>
            <person name="Ehrmann M.A."/>
        </authorList>
    </citation>
    <scope>NUCLEOTIDE SEQUENCE [LARGE SCALE GENOMIC DNA]</scope>
    <source>
        <strain evidence="2 5">TMW 1.2098</strain>
        <strain evidence="3 4">TMW 1.2118</strain>
    </source>
</reference>
<keyword evidence="1" id="KW-1133">Transmembrane helix</keyword>
<sequence length="89" mass="9864">MEFKKSAVQIPNIILILLVIIGIFLKQASYIAGGIGGLFVYNSVALAIICLSLSYRHEQTKGQNKVNLIIMVVLLILVVLLAMYFMTHN</sequence>
<feature type="transmembrane region" description="Helical" evidence="1">
    <location>
        <begin position="66"/>
        <end position="86"/>
    </location>
</feature>
<feature type="transmembrane region" description="Helical" evidence="1">
    <location>
        <begin position="7"/>
        <end position="25"/>
    </location>
</feature>
<gene>
    <name evidence="3" type="ORF">FHL02_08510</name>
    <name evidence="2" type="ORF">FHL03_04140</name>
</gene>
<proteinExistence type="predicted"/>
<comment type="caution">
    <text evidence="3">The sequence shown here is derived from an EMBL/GenBank/DDBJ whole genome shotgun (WGS) entry which is preliminary data.</text>
</comment>
<evidence type="ECO:0000313" key="4">
    <source>
        <dbReference type="Proteomes" id="UP000380386"/>
    </source>
</evidence>
<dbReference type="EMBL" id="VDFN01000002">
    <property type="protein sequence ID" value="MQS44672.1"/>
    <property type="molecule type" value="Genomic_DNA"/>
</dbReference>
<dbReference type="Proteomes" id="UP000436655">
    <property type="component" value="Unassembled WGS sequence"/>
</dbReference>
<keyword evidence="1" id="KW-0472">Membrane</keyword>
<reference evidence="2" key="2">
    <citation type="submission" date="2019-05" db="EMBL/GenBank/DDBJ databases">
        <authorList>
            <person name="Schuster J.A."/>
            <person name="Ehrmann M.A."/>
        </authorList>
    </citation>
    <scope>NUCLEOTIDE SEQUENCE</scope>
    <source>
        <strain evidence="2">TMW 1.2098</strain>
    </source>
</reference>
<evidence type="ECO:0000313" key="5">
    <source>
        <dbReference type="Proteomes" id="UP000436655"/>
    </source>
</evidence>
<feature type="transmembrane region" description="Helical" evidence="1">
    <location>
        <begin position="31"/>
        <end position="54"/>
    </location>
</feature>
<evidence type="ECO:0000313" key="3">
    <source>
        <dbReference type="EMBL" id="MQS53060.1"/>
    </source>
</evidence>
<organism evidence="3 4">
    <name type="scientific">Companilactobacillus mishanensis</name>
    <dbReference type="NCBI Taxonomy" id="2486008"/>
    <lineage>
        <taxon>Bacteria</taxon>
        <taxon>Bacillati</taxon>
        <taxon>Bacillota</taxon>
        <taxon>Bacilli</taxon>
        <taxon>Lactobacillales</taxon>
        <taxon>Lactobacillaceae</taxon>
        <taxon>Companilactobacillus</taxon>
    </lineage>
</organism>
<dbReference type="Proteomes" id="UP000380386">
    <property type="component" value="Unassembled WGS sequence"/>
</dbReference>
<evidence type="ECO:0000313" key="2">
    <source>
        <dbReference type="EMBL" id="MQS44672.1"/>
    </source>
</evidence>
<evidence type="ECO:0000256" key="1">
    <source>
        <dbReference type="SAM" id="Phobius"/>
    </source>
</evidence>
<protein>
    <submittedName>
        <fullName evidence="3">Uncharacterized protein</fullName>
    </submittedName>
</protein>
<dbReference type="InterPro" id="IPR046008">
    <property type="entry name" value="DUF5964"/>
</dbReference>
<dbReference type="EMBL" id="VDFM01000011">
    <property type="protein sequence ID" value="MQS53060.1"/>
    <property type="molecule type" value="Genomic_DNA"/>
</dbReference>
<keyword evidence="5" id="KW-1185">Reference proteome</keyword>
<dbReference type="AlphaFoldDB" id="A0A5P0ZIY9"/>
<dbReference type="Pfam" id="PF19389">
    <property type="entry name" value="DUF5964"/>
    <property type="match status" value="1"/>
</dbReference>
<keyword evidence="1" id="KW-0812">Transmembrane</keyword>
<name>A0A5P0ZIY9_9LACO</name>